<protein>
    <submittedName>
        <fullName evidence="2">Aste57867_19926 protein</fullName>
    </submittedName>
</protein>
<sequence length="137" mass="15273">MATTSITIANPSGKDMDTWHLVWSNHGKLTHDSRRMPRTANDDASTCHRHQVLSFEFLPNCSIPINTLVNIAFGGETTDSCHRKDTETEVDPVLSSIDLDASFVWEREADAMSCAVLDIDEGFNYTLDATTFMADFN</sequence>
<gene>
    <name evidence="2" type="primary">Aste57867_19926</name>
    <name evidence="1" type="ORF">As57867_019860</name>
    <name evidence="2" type="ORF">ASTE57867_19926</name>
</gene>
<reference evidence="2 3" key="1">
    <citation type="submission" date="2019-03" db="EMBL/GenBank/DDBJ databases">
        <authorList>
            <person name="Gaulin E."/>
            <person name="Dumas B."/>
        </authorList>
    </citation>
    <scope>NUCLEOTIDE SEQUENCE [LARGE SCALE GENOMIC DNA]</scope>
    <source>
        <strain evidence="2">CBS 568.67</strain>
    </source>
</reference>
<keyword evidence="3" id="KW-1185">Reference proteome</keyword>
<name>A0A485LF98_9STRA</name>
<dbReference type="EMBL" id="VJMH01006723">
    <property type="protein sequence ID" value="KAF0688461.1"/>
    <property type="molecule type" value="Genomic_DNA"/>
</dbReference>
<evidence type="ECO:0000313" key="3">
    <source>
        <dbReference type="Proteomes" id="UP000332933"/>
    </source>
</evidence>
<evidence type="ECO:0000313" key="2">
    <source>
        <dbReference type="EMBL" id="VFT96624.1"/>
    </source>
</evidence>
<dbReference type="AlphaFoldDB" id="A0A485LF98"/>
<dbReference type="EMBL" id="CAADRA010006746">
    <property type="protein sequence ID" value="VFT96624.1"/>
    <property type="molecule type" value="Genomic_DNA"/>
</dbReference>
<reference evidence="1" key="2">
    <citation type="submission" date="2019-06" db="EMBL/GenBank/DDBJ databases">
        <title>Genomics analysis of Aphanomyces spp. identifies a new class of oomycete effector associated with host adaptation.</title>
        <authorList>
            <person name="Gaulin E."/>
        </authorList>
    </citation>
    <scope>NUCLEOTIDE SEQUENCE</scope>
    <source>
        <strain evidence="1">CBS 578.67</strain>
    </source>
</reference>
<accession>A0A485LF98</accession>
<dbReference type="Proteomes" id="UP000332933">
    <property type="component" value="Unassembled WGS sequence"/>
</dbReference>
<proteinExistence type="predicted"/>
<organism evidence="2 3">
    <name type="scientific">Aphanomyces stellatus</name>
    <dbReference type="NCBI Taxonomy" id="120398"/>
    <lineage>
        <taxon>Eukaryota</taxon>
        <taxon>Sar</taxon>
        <taxon>Stramenopiles</taxon>
        <taxon>Oomycota</taxon>
        <taxon>Saprolegniomycetes</taxon>
        <taxon>Saprolegniales</taxon>
        <taxon>Verrucalvaceae</taxon>
        <taxon>Aphanomyces</taxon>
    </lineage>
</organism>
<evidence type="ECO:0000313" key="1">
    <source>
        <dbReference type="EMBL" id="KAF0688461.1"/>
    </source>
</evidence>